<reference evidence="3 4" key="1">
    <citation type="submission" date="2023-02" db="EMBL/GenBank/DDBJ databases">
        <title>Oceanobacillus kimchii IFOP_LL358 isolated form Alexandrium catenella lab strain.</title>
        <authorList>
            <person name="Gajardo G."/>
            <person name="Ueki S."/>
            <person name="Maruyama F."/>
        </authorList>
    </citation>
    <scope>NUCLEOTIDE SEQUENCE [LARGE SCALE GENOMIC DNA]</scope>
    <source>
        <strain evidence="3 4">IFOP_LL358</strain>
    </source>
</reference>
<dbReference type="SUPFAM" id="SSF54197">
    <property type="entry name" value="HIT-like"/>
    <property type="match status" value="1"/>
</dbReference>
<sequence length="109" mass="12686">MMEDFYCDEVLSGNTLVEKVMETENVLAYHHTNPYWPTHIVAIPKVHIDSLLSLEEKDNDLLLELFFVIKQVATMVKEEDGACRVITNLGNYQDSKHLHWHIISGKKFR</sequence>
<dbReference type="InterPro" id="IPR011146">
    <property type="entry name" value="HIT-like"/>
</dbReference>
<dbReference type="Proteomes" id="UP001275436">
    <property type="component" value="Unassembled WGS sequence"/>
</dbReference>
<organism evidence="3 4">
    <name type="scientific">Oceanobacillus kimchii</name>
    <dbReference type="NCBI Taxonomy" id="746691"/>
    <lineage>
        <taxon>Bacteria</taxon>
        <taxon>Bacillati</taxon>
        <taxon>Bacillota</taxon>
        <taxon>Bacilli</taxon>
        <taxon>Bacillales</taxon>
        <taxon>Bacillaceae</taxon>
        <taxon>Oceanobacillus</taxon>
    </lineage>
</organism>
<evidence type="ECO:0000259" key="2">
    <source>
        <dbReference type="PROSITE" id="PS51084"/>
    </source>
</evidence>
<feature type="short sequence motif" description="Histidine triad motif" evidence="1">
    <location>
        <begin position="97"/>
        <end position="101"/>
    </location>
</feature>
<name>A0ABQ5THH9_9BACI</name>
<comment type="caution">
    <text evidence="3">The sequence shown here is derived from an EMBL/GenBank/DDBJ whole genome shotgun (WGS) entry which is preliminary data.</text>
</comment>
<dbReference type="PROSITE" id="PS51084">
    <property type="entry name" value="HIT_2"/>
    <property type="match status" value="1"/>
</dbReference>
<evidence type="ECO:0000256" key="1">
    <source>
        <dbReference type="PROSITE-ProRule" id="PRU00464"/>
    </source>
</evidence>
<evidence type="ECO:0000313" key="4">
    <source>
        <dbReference type="Proteomes" id="UP001275436"/>
    </source>
</evidence>
<keyword evidence="3" id="KW-0378">Hydrolase</keyword>
<gene>
    <name evidence="3" type="ORF">MACH08_15000</name>
</gene>
<dbReference type="InterPro" id="IPR036265">
    <property type="entry name" value="HIT-like_sf"/>
</dbReference>
<proteinExistence type="predicted"/>
<keyword evidence="4" id="KW-1185">Reference proteome</keyword>
<dbReference type="GO" id="GO:0016787">
    <property type="term" value="F:hydrolase activity"/>
    <property type="evidence" value="ECO:0007669"/>
    <property type="project" value="UniProtKB-KW"/>
</dbReference>
<protein>
    <submittedName>
        <fullName evidence="3">Hydrolase</fullName>
    </submittedName>
</protein>
<evidence type="ECO:0000313" key="3">
    <source>
        <dbReference type="EMBL" id="GLO65716.1"/>
    </source>
</evidence>
<dbReference type="Pfam" id="PF01230">
    <property type="entry name" value="HIT"/>
    <property type="match status" value="1"/>
</dbReference>
<dbReference type="InterPro" id="IPR001310">
    <property type="entry name" value="Histidine_triad_HIT"/>
</dbReference>
<feature type="domain" description="HIT" evidence="2">
    <location>
        <begin position="6"/>
        <end position="109"/>
    </location>
</feature>
<accession>A0ABQ5THH9</accession>
<dbReference type="EMBL" id="BSKO01000001">
    <property type="protein sequence ID" value="GLO65716.1"/>
    <property type="molecule type" value="Genomic_DNA"/>
</dbReference>
<dbReference type="Gene3D" id="3.30.428.10">
    <property type="entry name" value="HIT-like"/>
    <property type="match status" value="1"/>
</dbReference>
<dbReference type="PANTHER" id="PTHR23089">
    <property type="entry name" value="HISTIDINE TRIAD HIT PROTEIN"/>
    <property type="match status" value="1"/>
</dbReference>
<dbReference type="RefSeq" id="WP_077596298.1">
    <property type="nucleotide sequence ID" value="NZ_BSKO01000001.1"/>
</dbReference>